<protein>
    <recommendedName>
        <fullName evidence="3">Gamma-secretase subunit PEN-2</fullName>
    </recommendedName>
</protein>
<dbReference type="GO" id="GO:0007219">
    <property type="term" value="P:Notch signaling pathway"/>
    <property type="evidence" value="ECO:0007669"/>
    <property type="project" value="UniProtKB-KW"/>
</dbReference>
<evidence type="ECO:0000256" key="4">
    <source>
        <dbReference type="ARBA" id="ARBA00022692"/>
    </source>
</evidence>
<dbReference type="STRING" id="268475.A0A0V1H3R0"/>
<dbReference type="AlphaFoldDB" id="A0A0V1H3R0"/>
<evidence type="ECO:0000256" key="2">
    <source>
        <dbReference type="ARBA" id="ARBA00009607"/>
    </source>
</evidence>
<feature type="transmembrane region" description="Helical" evidence="8">
    <location>
        <begin position="20"/>
        <end position="38"/>
    </location>
</feature>
<organism evidence="9 10">
    <name type="scientific">Trichinella zimbabwensis</name>
    <dbReference type="NCBI Taxonomy" id="268475"/>
    <lineage>
        <taxon>Eukaryota</taxon>
        <taxon>Metazoa</taxon>
        <taxon>Ecdysozoa</taxon>
        <taxon>Nematoda</taxon>
        <taxon>Enoplea</taxon>
        <taxon>Dorylaimia</taxon>
        <taxon>Trichinellida</taxon>
        <taxon>Trichinellidae</taxon>
        <taxon>Trichinella</taxon>
    </lineage>
</organism>
<keyword evidence="7 8" id="KW-0472">Membrane</keyword>
<evidence type="ECO:0000256" key="7">
    <source>
        <dbReference type="ARBA" id="ARBA00023136"/>
    </source>
</evidence>
<evidence type="ECO:0000256" key="8">
    <source>
        <dbReference type="SAM" id="Phobius"/>
    </source>
</evidence>
<dbReference type="EMBL" id="JYDP01000144">
    <property type="protein sequence ID" value="KRZ05179.1"/>
    <property type="molecule type" value="Genomic_DNA"/>
</dbReference>
<keyword evidence="10" id="KW-1185">Reference proteome</keyword>
<dbReference type="InterPro" id="IPR019379">
    <property type="entry name" value="Gamma_Secretase_Asp_P_PEN2"/>
</dbReference>
<comment type="subcellular location">
    <subcellularLocation>
        <location evidence="1">Membrane</location>
        <topology evidence="1">Multi-pass membrane protein</topology>
    </subcellularLocation>
</comment>
<sequence>MISNQQFDNDEEKVKLCKDYFIIGCFFLPMIWLVNTVWFYPMAFSPRKFKGKMTMRNYVILSFVGFLFWMTLLIAWIVYFHTQRLQCGIYCDQLMYLNPMGTV</sequence>
<keyword evidence="4 8" id="KW-0812">Transmembrane</keyword>
<dbReference type="Proteomes" id="UP000055024">
    <property type="component" value="Unassembled WGS sequence"/>
</dbReference>
<name>A0A0V1H3R0_9BILA</name>
<evidence type="ECO:0000256" key="1">
    <source>
        <dbReference type="ARBA" id="ARBA00004141"/>
    </source>
</evidence>
<reference evidence="9 10" key="1">
    <citation type="submission" date="2015-01" db="EMBL/GenBank/DDBJ databases">
        <title>Evolution of Trichinella species and genotypes.</title>
        <authorList>
            <person name="Korhonen P.K."/>
            <person name="Edoardo P."/>
            <person name="Giuseppe L.R."/>
            <person name="Gasser R.B."/>
        </authorList>
    </citation>
    <scope>NUCLEOTIDE SEQUENCE [LARGE SCALE GENOMIC DNA]</scope>
    <source>
        <strain evidence="9">ISS1029</strain>
    </source>
</reference>
<dbReference type="OrthoDB" id="524898at2759"/>
<keyword evidence="6 8" id="KW-1133">Transmembrane helix</keyword>
<comment type="caution">
    <text evidence="9">The sequence shown here is derived from an EMBL/GenBank/DDBJ whole genome shotgun (WGS) entry which is preliminary data.</text>
</comment>
<evidence type="ECO:0000313" key="9">
    <source>
        <dbReference type="EMBL" id="KRZ05179.1"/>
    </source>
</evidence>
<dbReference type="Pfam" id="PF10251">
    <property type="entry name" value="PEN-2"/>
    <property type="match status" value="1"/>
</dbReference>
<proteinExistence type="inferred from homology"/>
<gene>
    <name evidence="9" type="primary">pen-2</name>
    <name evidence="9" type="ORF">T11_13601</name>
</gene>
<evidence type="ECO:0000313" key="10">
    <source>
        <dbReference type="Proteomes" id="UP000055024"/>
    </source>
</evidence>
<evidence type="ECO:0000256" key="3">
    <source>
        <dbReference type="ARBA" id="ARBA00018306"/>
    </source>
</evidence>
<accession>A0A0V1H3R0</accession>
<dbReference type="PANTHER" id="PTHR16318:SF0">
    <property type="entry name" value="GAMMA-SECRETASE SUBUNIT PEN-2"/>
    <property type="match status" value="1"/>
</dbReference>
<dbReference type="GO" id="GO:0070765">
    <property type="term" value="C:gamma-secretase complex"/>
    <property type="evidence" value="ECO:0007669"/>
    <property type="project" value="TreeGrafter"/>
</dbReference>
<evidence type="ECO:0000256" key="5">
    <source>
        <dbReference type="ARBA" id="ARBA00022976"/>
    </source>
</evidence>
<comment type="similarity">
    <text evidence="2">Belongs to the PEN-2 family.</text>
</comment>
<keyword evidence="5" id="KW-0914">Notch signaling pathway</keyword>
<feature type="transmembrane region" description="Helical" evidence="8">
    <location>
        <begin position="58"/>
        <end position="79"/>
    </location>
</feature>
<evidence type="ECO:0000256" key="6">
    <source>
        <dbReference type="ARBA" id="ARBA00022989"/>
    </source>
</evidence>
<dbReference type="PANTHER" id="PTHR16318">
    <property type="entry name" value="GAMMA-SECRETASE SUBUNIT PEN-2"/>
    <property type="match status" value="1"/>
</dbReference>